<reference evidence="5 6" key="1">
    <citation type="submission" date="2013-01" db="EMBL/GenBank/DDBJ databases">
        <title>Whole genome shotgun sequence of Gordonia soli NBRC 108243.</title>
        <authorList>
            <person name="Isaki-Nakamura S."/>
            <person name="Hosoyama A."/>
            <person name="Tsuchikane K."/>
            <person name="Ando Y."/>
            <person name="Baba S."/>
            <person name="Ohji S."/>
            <person name="Hamada M."/>
            <person name="Tamura T."/>
            <person name="Yamazoe A."/>
            <person name="Yamazaki S."/>
            <person name="Fujita N."/>
        </authorList>
    </citation>
    <scope>NUCLEOTIDE SEQUENCE [LARGE SCALE GENOMIC DNA]</scope>
    <source>
        <strain evidence="5 6">NBRC 108243</strain>
    </source>
</reference>
<dbReference type="InterPro" id="IPR009057">
    <property type="entry name" value="Homeodomain-like_sf"/>
</dbReference>
<protein>
    <submittedName>
        <fullName evidence="5">Putative TetR family transcriptional regulator</fullName>
    </submittedName>
</protein>
<dbReference type="InterPro" id="IPR036271">
    <property type="entry name" value="Tet_transcr_reg_TetR-rel_C_sf"/>
</dbReference>
<evidence type="ECO:0000256" key="2">
    <source>
        <dbReference type="PROSITE-ProRule" id="PRU00335"/>
    </source>
</evidence>
<dbReference type="InterPro" id="IPR049397">
    <property type="entry name" value="EthR_C"/>
</dbReference>
<evidence type="ECO:0000313" key="6">
    <source>
        <dbReference type="Proteomes" id="UP000011666"/>
    </source>
</evidence>
<dbReference type="eggNOG" id="COG1309">
    <property type="taxonomic scope" value="Bacteria"/>
</dbReference>
<gene>
    <name evidence="5" type="ORF">GS4_43_00410</name>
</gene>
<dbReference type="SUPFAM" id="SSF46689">
    <property type="entry name" value="Homeodomain-like"/>
    <property type="match status" value="1"/>
</dbReference>
<dbReference type="GO" id="GO:0003677">
    <property type="term" value="F:DNA binding"/>
    <property type="evidence" value="ECO:0007669"/>
    <property type="project" value="UniProtKB-UniRule"/>
</dbReference>
<comment type="caution">
    <text evidence="5">The sequence shown here is derived from an EMBL/GenBank/DDBJ whole genome shotgun (WGS) entry which is preliminary data.</text>
</comment>
<name>M0QR83_9ACTN</name>
<feature type="DNA-binding region" description="H-T-H motif" evidence="2">
    <location>
        <begin position="43"/>
        <end position="62"/>
    </location>
</feature>
<dbReference type="EMBL" id="BANX01000043">
    <property type="protein sequence ID" value="GAC70914.1"/>
    <property type="molecule type" value="Genomic_DNA"/>
</dbReference>
<accession>M0QR83</accession>
<dbReference type="Pfam" id="PF21313">
    <property type="entry name" value="EthR_C"/>
    <property type="match status" value="1"/>
</dbReference>
<dbReference type="STRING" id="1223545.GS4_43_00410"/>
<feature type="domain" description="HTH tetR-type" evidence="4">
    <location>
        <begin position="20"/>
        <end position="80"/>
    </location>
</feature>
<organism evidence="5 6">
    <name type="scientific">Gordonia soli NBRC 108243</name>
    <dbReference type="NCBI Taxonomy" id="1223545"/>
    <lineage>
        <taxon>Bacteria</taxon>
        <taxon>Bacillati</taxon>
        <taxon>Actinomycetota</taxon>
        <taxon>Actinomycetes</taxon>
        <taxon>Mycobacteriales</taxon>
        <taxon>Gordoniaceae</taxon>
        <taxon>Gordonia</taxon>
    </lineage>
</organism>
<evidence type="ECO:0000259" key="4">
    <source>
        <dbReference type="PROSITE" id="PS50977"/>
    </source>
</evidence>
<keyword evidence="6" id="KW-1185">Reference proteome</keyword>
<dbReference type="Pfam" id="PF00440">
    <property type="entry name" value="TetR_N"/>
    <property type="match status" value="1"/>
</dbReference>
<evidence type="ECO:0000256" key="1">
    <source>
        <dbReference type="ARBA" id="ARBA00023125"/>
    </source>
</evidence>
<evidence type="ECO:0000313" key="5">
    <source>
        <dbReference type="EMBL" id="GAC70914.1"/>
    </source>
</evidence>
<dbReference type="AlphaFoldDB" id="M0QR83"/>
<proteinExistence type="predicted"/>
<dbReference type="PROSITE" id="PS50977">
    <property type="entry name" value="HTH_TETR_2"/>
    <property type="match status" value="1"/>
</dbReference>
<dbReference type="Proteomes" id="UP000011666">
    <property type="component" value="Unassembled WGS sequence"/>
</dbReference>
<dbReference type="Gene3D" id="1.10.357.10">
    <property type="entry name" value="Tetracycline Repressor, domain 2"/>
    <property type="match status" value="1"/>
</dbReference>
<keyword evidence="1 2" id="KW-0238">DNA-binding</keyword>
<sequence>MAEIARAAAGKQPRRRRTPAEAQEEILTAARLLLATGSIEHLTVATLMQHTTLSRKSFYVYFADRAELLQALVRPIRVEADAALARWSSSDDPVGAGLAALAAAAHMYRRHSPILRAILASSVTSPDLDSVRSAFVQPMTDVATAIVGDTAPDLDDPDAVATALVTMNVHVLLTLHPDSSDAEVDAIVDAIATIWRRTLRLDRD</sequence>
<dbReference type="InterPro" id="IPR001647">
    <property type="entry name" value="HTH_TetR"/>
</dbReference>
<dbReference type="SUPFAM" id="SSF48498">
    <property type="entry name" value="Tetracyclin repressor-like, C-terminal domain"/>
    <property type="match status" value="1"/>
</dbReference>
<dbReference type="RefSeq" id="WP_007625373.1">
    <property type="nucleotide sequence ID" value="NZ_BANX01000043.1"/>
</dbReference>
<feature type="region of interest" description="Disordered" evidence="3">
    <location>
        <begin position="1"/>
        <end position="21"/>
    </location>
</feature>
<dbReference type="Gene3D" id="1.10.10.60">
    <property type="entry name" value="Homeodomain-like"/>
    <property type="match status" value="1"/>
</dbReference>
<evidence type="ECO:0000256" key="3">
    <source>
        <dbReference type="SAM" id="MobiDB-lite"/>
    </source>
</evidence>